<evidence type="ECO:0000313" key="2">
    <source>
        <dbReference type="EMBL" id="EFH68379.1"/>
    </source>
</evidence>
<keyword evidence="3" id="KW-1185">Reference proteome</keyword>
<proteinExistence type="predicted"/>
<evidence type="ECO:0000256" key="1">
    <source>
        <dbReference type="SAM" id="Phobius"/>
    </source>
</evidence>
<dbReference type="HOGENOM" id="CLU_2815849_0_0_1"/>
<name>D7KBB5_ARALL</name>
<dbReference type="Proteomes" id="UP000008694">
    <property type="component" value="Unassembled WGS sequence"/>
</dbReference>
<keyword evidence="1" id="KW-1133">Transmembrane helix</keyword>
<gene>
    <name evidence="2" type="ORF">ARALYDRAFT_887415</name>
</gene>
<accession>D7KBB5</accession>
<dbReference type="AlphaFoldDB" id="D7KBB5"/>
<dbReference type="Gramene" id="scaffold_100209.1">
    <property type="protein sequence ID" value="scaffold_100209.1"/>
    <property type="gene ID" value="scaffold_100209.1"/>
</dbReference>
<sequence>MIPAMETHSLFVSFIVVLFPAVPSLAVLVLSLAVGETVARRWPDLKSFGLSEYESQQRMEINLTEKR</sequence>
<keyword evidence="1" id="KW-0812">Transmembrane</keyword>
<organism evidence="3">
    <name type="scientific">Arabidopsis lyrata subsp. lyrata</name>
    <name type="common">Lyre-leaved rock-cress</name>
    <dbReference type="NCBI Taxonomy" id="81972"/>
    <lineage>
        <taxon>Eukaryota</taxon>
        <taxon>Viridiplantae</taxon>
        <taxon>Streptophyta</taxon>
        <taxon>Embryophyta</taxon>
        <taxon>Tracheophyta</taxon>
        <taxon>Spermatophyta</taxon>
        <taxon>Magnoliopsida</taxon>
        <taxon>eudicotyledons</taxon>
        <taxon>Gunneridae</taxon>
        <taxon>Pentapetalae</taxon>
        <taxon>rosids</taxon>
        <taxon>malvids</taxon>
        <taxon>Brassicales</taxon>
        <taxon>Brassicaceae</taxon>
        <taxon>Camelineae</taxon>
        <taxon>Arabidopsis</taxon>
    </lineage>
</organism>
<keyword evidence="1" id="KW-0472">Membrane</keyword>
<evidence type="ECO:0000313" key="3">
    <source>
        <dbReference type="Proteomes" id="UP000008694"/>
    </source>
</evidence>
<dbReference type="EMBL" id="GL348713">
    <property type="protein sequence ID" value="EFH68379.1"/>
    <property type="molecule type" value="Genomic_DNA"/>
</dbReference>
<feature type="transmembrane region" description="Helical" evidence="1">
    <location>
        <begin position="12"/>
        <end position="34"/>
    </location>
</feature>
<reference evidence="3" key="1">
    <citation type="journal article" date="2011" name="Nat. Genet.">
        <title>The Arabidopsis lyrata genome sequence and the basis of rapid genome size change.</title>
        <authorList>
            <person name="Hu T.T."/>
            <person name="Pattyn P."/>
            <person name="Bakker E.G."/>
            <person name="Cao J."/>
            <person name="Cheng J.-F."/>
            <person name="Clark R.M."/>
            <person name="Fahlgren N."/>
            <person name="Fawcett J.A."/>
            <person name="Grimwood J."/>
            <person name="Gundlach H."/>
            <person name="Haberer G."/>
            <person name="Hollister J.D."/>
            <person name="Ossowski S."/>
            <person name="Ottilar R.P."/>
            <person name="Salamov A.A."/>
            <person name="Schneeberger K."/>
            <person name="Spannagl M."/>
            <person name="Wang X."/>
            <person name="Yang L."/>
            <person name="Nasrallah M.E."/>
            <person name="Bergelson J."/>
            <person name="Carrington J.C."/>
            <person name="Gaut B.S."/>
            <person name="Schmutz J."/>
            <person name="Mayer K.F.X."/>
            <person name="Van de Peer Y."/>
            <person name="Grigoriev I.V."/>
            <person name="Nordborg M."/>
            <person name="Weigel D."/>
            <person name="Guo Y.-L."/>
        </authorList>
    </citation>
    <scope>NUCLEOTIDE SEQUENCE [LARGE SCALE GENOMIC DNA]</scope>
    <source>
        <strain evidence="3">cv. MN47</strain>
    </source>
</reference>
<protein>
    <submittedName>
        <fullName evidence="2">Predicted protein</fullName>
    </submittedName>
</protein>